<comment type="caution">
    <text evidence="1">The sequence shown here is derived from an EMBL/GenBank/DDBJ whole genome shotgun (WGS) entry which is preliminary data.</text>
</comment>
<gene>
    <name evidence="1" type="ORF">EB796_009155</name>
</gene>
<dbReference type="AlphaFoldDB" id="A0A7J7K3M4"/>
<accession>A0A7J7K3M4</accession>
<dbReference type="Proteomes" id="UP000593567">
    <property type="component" value="Unassembled WGS sequence"/>
</dbReference>
<evidence type="ECO:0000313" key="1">
    <source>
        <dbReference type="EMBL" id="KAF6032554.1"/>
    </source>
</evidence>
<organism evidence="1 2">
    <name type="scientific">Bugula neritina</name>
    <name type="common">Brown bryozoan</name>
    <name type="synonym">Sertularia neritina</name>
    <dbReference type="NCBI Taxonomy" id="10212"/>
    <lineage>
        <taxon>Eukaryota</taxon>
        <taxon>Metazoa</taxon>
        <taxon>Spiralia</taxon>
        <taxon>Lophotrochozoa</taxon>
        <taxon>Bryozoa</taxon>
        <taxon>Gymnolaemata</taxon>
        <taxon>Cheilostomatida</taxon>
        <taxon>Flustrina</taxon>
        <taxon>Buguloidea</taxon>
        <taxon>Bugulidae</taxon>
        <taxon>Bugula</taxon>
    </lineage>
</organism>
<proteinExistence type="predicted"/>
<protein>
    <submittedName>
        <fullName evidence="1">Uncharacterized protein</fullName>
    </submittedName>
</protein>
<keyword evidence="2" id="KW-1185">Reference proteome</keyword>
<evidence type="ECO:0000313" key="2">
    <source>
        <dbReference type="Proteomes" id="UP000593567"/>
    </source>
</evidence>
<name>A0A7J7K3M4_BUGNE</name>
<dbReference type="EMBL" id="VXIV02001497">
    <property type="protein sequence ID" value="KAF6032554.1"/>
    <property type="molecule type" value="Genomic_DNA"/>
</dbReference>
<sequence length="79" mass="8798">MSLSKQDLLEAVTTQTLEAELTISVFPSTQNTATIQMTGLKALQYEERNISLTLQVYSPDQLVMRMSVVQDVIQKPGPQ</sequence>
<reference evidence="1" key="1">
    <citation type="submission" date="2020-06" db="EMBL/GenBank/DDBJ databases">
        <title>Draft genome of Bugula neritina, a colonial animal packing powerful symbionts and potential medicines.</title>
        <authorList>
            <person name="Rayko M."/>
        </authorList>
    </citation>
    <scope>NUCLEOTIDE SEQUENCE [LARGE SCALE GENOMIC DNA]</scope>
    <source>
        <strain evidence="1">Kwan_BN1</strain>
    </source>
</reference>